<evidence type="ECO:0000256" key="6">
    <source>
        <dbReference type="HAMAP-Rule" id="MF_00528"/>
    </source>
</evidence>
<comment type="caution">
    <text evidence="7">The sequence shown here is derived from an EMBL/GenBank/DDBJ whole genome shotgun (WGS) entry which is preliminary data.</text>
</comment>
<feature type="site" description="Important for substrate specificity" evidence="6">
    <location>
        <position position="73"/>
    </location>
</feature>
<comment type="cofactor">
    <cofactor evidence="1 6">
        <name>a divalent metal cation</name>
        <dbReference type="ChEBI" id="CHEBI:60240"/>
    </cofactor>
</comment>
<keyword evidence="8" id="KW-1185">Reference proteome</keyword>
<keyword evidence="5 6" id="KW-0546">Nucleotide metabolism</keyword>
<dbReference type="PIRSF" id="PIRSF006305">
    <property type="entry name" value="Maf"/>
    <property type="match status" value="1"/>
</dbReference>
<dbReference type="CDD" id="cd00555">
    <property type="entry name" value="Maf"/>
    <property type="match status" value="1"/>
</dbReference>
<dbReference type="GO" id="GO:0047429">
    <property type="term" value="F:nucleoside triphosphate diphosphatase activity"/>
    <property type="evidence" value="ECO:0007669"/>
    <property type="project" value="UniProtKB-EC"/>
</dbReference>
<evidence type="ECO:0000256" key="5">
    <source>
        <dbReference type="ARBA" id="ARBA00023080"/>
    </source>
</evidence>
<dbReference type="FunFam" id="3.90.950.10:FF:000005">
    <property type="entry name" value="7-methyl-GTP pyrophosphatase"/>
    <property type="match status" value="1"/>
</dbReference>
<evidence type="ECO:0000313" key="7">
    <source>
        <dbReference type="EMBL" id="MBH8594534.1"/>
    </source>
</evidence>
<dbReference type="SUPFAM" id="SSF52972">
    <property type="entry name" value="ITPase-like"/>
    <property type="match status" value="1"/>
</dbReference>
<reference evidence="7 8" key="1">
    <citation type="submission" date="2020-12" db="EMBL/GenBank/DDBJ databases">
        <title>WGS of Thermoactinomyces spp.</title>
        <authorList>
            <person name="Cheng K."/>
        </authorList>
    </citation>
    <scope>NUCLEOTIDE SEQUENCE [LARGE SCALE GENOMIC DNA]</scope>
    <source>
        <strain evidence="8">CICC 10671\DSM 43846</strain>
    </source>
</reference>
<dbReference type="GO" id="GO:0009117">
    <property type="term" value="P:nucleotide metabolic process"/>
    <property type="evidence" value="ECO:0007669"/>
    <property type="project" value="UniProtKB-KW"/>
</dbReference>
<comment type="subcellular location">
    <subcellularLocation>
        <location evidence="2 6">Cytoplasm</location>
    </subcellularLocation>
</comment>
<accession>A0A8I1ABX3</accession>
<dbReference type="EC" id="3.6.1.9" evidence="6"/>
<feature type="active site" description="Proton acceptor" evidence="6">
    <location>
        <position position="72"/>
    </location>
</feature>
<dbReference type="EMBL" id="JAECVW010000002">
    <property type="protein sequence ID" value="MBH8594534.1"/>
    <property type="molecule type" value="Genomic_DNA"/>
</dbReference>
<comment type="catalytic activity">
    <reaction evidence="6">
        <text>dTTP + H2O = dTMP + diphosphate + H(+)</text>
        <dbReference type="Rhea" id="RHEA:28534"/>
        <dbReference type="ChEBI" id="CHEBI:15377"/>
        <dbReference type="ChEBI" id="CHEBI:15378"/>
        <dbReference type="ChEBI" id="CHEBI:33019"/>
        <dbReference type="ChEBI" id="CHEBI:37568"/>
        <dbReference type="ChEBI" id="CHEBI:63528"/>
        <dbReference type="EC" id="3.6.1.9"/>
    </reaction>
</comment>
<dbReference type="RefSeq" id="WP_181731772.1">
    <property type="nucleotide sequence ID" value="NZ_JACEIR010000003.1"/>
</dbReference>
<dbReference type="Proteomes" id="UP000633619">
    <property type="component" value="Unassembled WGS sequence"/>
</dbReference>
<evidence type="ECO:0000256" key="4">
    <source>
        <dbReference type="ARBA" id="ARBA00022801"/>
    </source>
</evidence>
<dbReference type="HAMAP" id="MF_00528">
    <property type="entry name" value="Maf"/>
    <property type="match status" value="1"/>
</dbReference>
<dbReference type="NCBIfam" id="TIGR00172">
    <property type="entry name" value="maf"/>
    <property type="match status" value="1"/>
</dbReference>
<name>A0A8I1ABX3_THEIN</name>
<comment type="caution">
    <text evidence="6">Lacks conserved residue(s) required for the propagation of feature annotation.</text>
</comment>
<feature type="site" description="Important for substrate specificity" evidence="6">
    <location>
        <position position="15"/>
    </location>
</feature>
<dbReference type="InterPro" id="IPR029001">
    <property type="entry name" value="ITPase-like_fam"/>
</dbReference>
<evidence type="ECO:0000256" key="1">
    <source>
        <dbReference type="ARBA" id="ARBA00001968"/>
    </source>
</evidence>
<dbReference type="PANTHER" id="PTHR43213:SF5">
    <property type="entry name" value="BIFUNCTIONAL DTTP_UTP PYROPHOSPHATASE_METHYLTRANSFERASE PROTEIN-RELATED"/>
    <property type="match status" value="1"/>
</dbReference>
<comment type="similarity">
    <text evidence="6">Belongs to the Maf family. YhdE subfamily.</text>
</comment>
<keyword evidence="4 6" id="KW-0378">Hydrolase</keyword>
<dbReference type="GO" id="GO:0005737">
    <property type="term" value="C:cytoplasm"/>
    <property type="evidence" value="ECO:0007669"/>
    <property type="project" value="UniProtKB-SubCell"/>
</dbReference>
<feature type="site" description="Important for substrate specificity" evidence="6">
    <location>
        <position position="160"/>
    </location>
</feature>
<organism evidence="7 8">
    <name type="scientific">Thermoactinomyces intermedius</name>
    <dbReference type="NCBI Taxonomy" id="2024"/>
    <lineage>
        <taxon>Bacteria</taxon>
        <taxon>Bacillati</taxon>
        <taxon>Bacillota</taxon>
        <taxon>Bacilli</taxon>
        <taxon>Bacillales</taxon>
        <taxon>Thermoactinomycetaceae</taxon>
        <taxon>Thermoactinomyces</taxon>
    </lineage>
</organism>
<dbReference type="AlphaFoldDB" id="A0A8I1ABX3"/>
<evidence type="ECO:0000313" key="8">
    <source>
        <dbReference type="Proteomes" id="UP000633619"/>
    </source>
</evidence>
<dbReference type="PANTHER" id="PTHR43213">
    <property type="entry name" value="BIFUNCTIONAL DTTP/UTP PYROPHOSPHATASE/METHYLTRANSFERASE PROTEIN-RELATED"/>
    <property type="match status" value="1"/>
</dbReference>
<dbReference type="Gene3D" id="3.90.950.10">
    <property type="match status" value="1"/>
</dbReference>
<dbReference type="InterPro" id="IPR003697">
    <property type="entry name" value="Maf-like"/>
</dbReference>
<sequence>MDMKREIVLASGSPRRRELLARFGVPFRVQTSRIDETRDLPDLPEKVVEELARRKGKAVAAGCRNALVIGADTVVVFDGTILGKPKDEQDAVSMLRMLSGKEHQVYSGLSLITVDQGKITREDVSHRMTRVWMRPLSDEKIEWYVNTKEPLDKAGAYGIQGLGACLVDRIEGCYFNVVGMSLSLLDEMLTETGYTLAQD</sequence>
<dbReference type="Pfam" id="PF02545">
    <property type="entry name" value="Maf"/>
    <property type="match status" value="1"/>
</dbReference>
<keyword evidence="3 6" id="KW-0963">Cytoplasm</keyword>
<proteinExistence type="inferred from homology"/>
<gene>
    <name evidence="7" type="primary">maf</name>
    <name evidence="7" type="ORF">I8U20_04225</name>
</gene>
<protein>
    <recommendedName>
        <fullName evidence="6">dTTP/UTP pyrophosphatase</fullName>
        <shortName evidence="6">dTTPase/UTPase</shortName>
        <ecNumber evidence="6">3.6.1.9</ecNumber>
    </recommendedName>
    <alternativeName>
        <fullName evidence="6">Nucleoside triphosphate pyrophosphatase</fullName>
    </alternativeName>
    <alternativeName>
        <fullName evidence="6">Nucleotide pyrophosphatase</fullName>
        <shortName evidence="6">Nucleotide PPase</shortName>
    </alternativeName>
</protein>
<evidence type="ECO:0000256" key="2">
    <source>
        <dbReference type="ARBA" id="ARBA00004496"/>
    </source>
</evidence>
<comment type="function">
    <text evidence="6">Nucleoside triphosphate pyrophosphatase that hydrolyzes dTTP and UTP. May have a dual role in cell division arrest and in preventing the incorporation of modified nucleotides into cellular nucleic acids.</text>
</comment>
<comment type="catalytic activity">
    <reaction evidence="6">
        <text>UTP + H2O = UMP + diphosphate + H(+)</text>
        <dbReference type="Rhea" id="RHEA:29395"/>
        <dbReference type="ChEBI" id="CHEBI:15377"/>
        <dbReference type="ChEBI" id="CHEBI:15378"/>
        <dbReference type="ChEBI" id="CHEBI:33019"/>
        <dbReference type="ChEBI" id="CHEBI:46398"/>
        <dbReference type="ChEBI" id="CHEBI:57865"/>
        <dbReference type="EC" id="3.6.1.9"/>
    </reaction>
</comment>
<evidence type="ECO:0000256" key="3">
    <source>
        <dbReference type="ARBA" id="ARBA00022490"/>
    </source>
</evidence>